<accession>A0ABV6MVX7</accession>
<name>A0ABV6MVX7_9PSEU</name>
<sequence length="262" mass="26860">MERPAGGRRHSRGGSVSVADLIRRQPGSVRIPTPEEAATDGLLGDLLGGKGLPDDSDPRTSPALKVLGLLVGAITLAGTVAAASMITSDPRPAKAAVVASPQPEALTGVDALRPDVLATELAGKTTDAEPLSAATTTTSPSTTTSTPTAAGTPRALTANAPADPVDVVRDFYNTVAQNPRDALAMIGGSLAELDPTGFIRSWSTVRAVRPERVEAMTDNTVLGVIGIQQSDGSWLHVEQLLKVDGGNQPKIVNAQVLSAVRG</sequence>
<dbReference type="Proteomes" id="UP001589810">
    <property type="component" value="Unassembled WGS sequence"/>
</dbReference>
<feature type="region of interest" description="Disordered" evidence="1">
    <location>
        <begin position="1"/>
        <end position="41"/>
    </location>
</feature>
<feature type="compositionally biased region" description="Basic residues" evidence="1">
    <location>
        <begin position="1"/>
        <end position="12"/>
    </location>
</feature>
<evidence type="ECO:0000313" key="3">
    <source>
        <dbReference type="EMBL" id="MFC0544480.1"/>
    </source>
</evidence>
<comment type="caution">
    <text evidence="3">The sequence shown here is derived from an EMBL/GenBank/DDBJ whole genome shotgun (WGS) entry which is preliminary data.</text>
</comment>
<keyword evidence="2" id="KW-1133">Transmembrane helix</keyword>
<evidence type="ECO:0000256" key="2">
    <source>
        <dbReference type="SAM" id="Phobius"/>
    </source>
</evidence>
<keyword evidence="4" id="KW-1185">Reference proteome</keyword>
<keyword evidence="2" id="KW-0472">Membrane</keyword>
<protein>
    <submittedName>
        <fullName evidence="3">Uncharacterized protein</fullName>
    </submittedName>
</protein>
<feature type="region of interest" description="Disordered" evidence="1">
    <location>
        <begin position="122"/>
        <end position="158"/>
    </location>
</feature>
<evidence type="ECO:0000256" key="1">
    <source>
        <dbReference type="SAM" id="MobiDB-lite"/>
    </source>
</evidence>
<gene>
    <name evidence="3" type="ORF">ACFFH7_23440</name>
</gene>
<proteinExistence type="predicted"/>
<dbReference type="RefSeq" id="WP_273935968.1">
    <property type="nucleotide sequence ID" value="NZ_CP097263.1"/>
</dbReference>
<feature type="compositionally biased region" description="Low complexity" evidence="1">
    <location>
        <begin position="130"/>
        <end position="153"/>
    </location>
</feature>
<evidence type="ECO:0000313" key="4">
    <source>
        <dbReference type="Proteomes" id="UP001589810"/>
    </source>
</evidence>
<organism evidence="3 4">
    <name type="scientific">Kutzneria chonburiensis</name>
    <dbReference type="NCBI Taxonomy" id="1483604"/>
    <lineage>
        <taxon>Bacteria</taxon>
        <taxon>Bacillati</taxon>
        <taxon>Actinomycetota</taxon>
        <taxon>Actinomycetes</taxon>
        <taxon>Pseudonocardiales</taxon>
        <taxon>Pseudonocardiaceae</taxon>
        <taxon>Kutzneria</taxon>
    </lineage>
</organism>
<feature type="transmembrane region" description="Helical" evidence="2">
    <location>
        <begin position="66"/>
        <end position="86"/>
    </location>
</feature>
<reference evidence="3 4" key="1">
    <citation type="submission" date="2024-09" db="EMBL/GenBank/DDBJ databases">
        <authorList>
            <person name="Sun Q."/>
            <person name="Mori K."/>
        </authorList>
    </citation>
    <scope>NUCLEOTIDE SEQUENCE [LARGE SCALE GENOMIC DNA]</scope>
    <source>
        <strain evidence="3 4">TBRC 1432</strain>
    </source>
</reference>
<dbReference type="EMBL" id="JBHLUD010000007">
    <property type="protein sequence ID" value="MFC0544480.1"/>
    <property type="molecule type" value="Genomic_DNA"/>
</dbReference>
<keyword evidence="2" id="KW-0812">Transmembrane</keyword>